<dbReference type="Proteomes" id="UP000619293">
    <property type="component" value="Unassembled WGS sequence"/>
</dbReference>
<evidence type="ECO:0008006" key="3">
    <source>
        <dbReference type="Google" id="ProtNLM"/>
    </source>
</evidence>
<reference evidence="1 2" key="1">
    <citation type="submission" date="2021-01" db="EMBL/GenBank/DDBJ databases">
        <title>Whole genome shotgun sequence of Catellatospora chokoriensis NBRC 107358.</title>
        <authorList>
            <person name="Komaki H."/>
            <person name="Tamura T."/>
        </authorList>
    </citation>
    <scope>NUCLEOTIDE SEQUENCE [LARGE SCALE GENOMIC DNA]</scope>
    <source>
        <strain evidence="1 2">NBRC 107358</strain>
    </source>
</reference>
<dbReference type="AlphaFoldDB" id="A0A8J3NSK6"/>
<keyword evidence="2" id="KW-1185">Reference proteome</keyword>
<dbReference type="EMBL" id="BONG01000025">
    <property type="protein sequence ID" value="GIF90656.1"/>
    <property type="molecule type" value="Genomic_DNA"/>
</dbReference>
<evidence type="ECO:0000313" key="1">
    <source>
        <dbReference type="EMBL" id="GIF90656.1"/>
    </source>
</evidence>
<evidence type="ECO:0000313" key="2">
    <source>
        <dbReference type="Proteomes" id="UP000619293"/>
    </source>
</evidence>
<dbReference type="Pfam" id="PF10901">
    <property type="entry name" value="DUF2690"/>
    <property type="match status" value="1"/>
</dbReference>
<organism evidence="1 2">
    <name type="scientific">Catellatospora chokoriensis</name>
    <dbReference type="NCBI Taxonomy" id="310353"/>
    <lineage>
        <taxon>Bacteria</taxon>
        <taxon>Bacillati</taxon>
        <taxon>Actinomycetota</taxon>
        <taxon>Actinomycetes</taxon>
        <taxon>Micromonosporales</taxon>
        <taxon>Micromonosporaceae</taxon>
        <taxon>Catellatospora</taxon>
    </lineage>
</organism>
<protein>
    <recommendedName>
        <fullName evidence="3">DUF2690 domain-containing protein</fullName>
    </recommendedName>
</protein>
<comment type="caution">
    <text evidence="1">The sequence shown here is derived from an EMBL/GenBank/DDBJ whole genome shotgun (WGS) entry which is preliminary data.</text>
</comment>
<name>A0A8J3NSK6_9ACTN</name>
<gene>
    <name evidence="1" type="ORF">Cch02nite_41000</name>
</gene>
<proteinExistence type="predicted"/>
<dbReference type="RefSeq" id="WP_191843118.1">
    <property type="nucleotide sequence ID" value="NZ_BAAALB010000031.1"/>
</dbReference>
<accession>A0A8J3NSK6</accession>
<sequence>MQTHCGDDAGTAAYKDIPGARLEVRWSPRCKTNWARVTVYPTGIGCFTAGELAARQ</sequence>
<dbReference type="InterPro" id="IPR021224">
    <property type="entry name" value="DUF2690"/>
</dbReference>